<dbReference type="AlphaFoldDB" id="A0A1B2E015"/>
<evidence type="ECO:0000313" key="2">
    <source>
        <dbReference type="EMBL" id="ANY73330.1"/>
    </source>
</evidence>
<keyword evidence="2" id="KW-0378">Hydrolase</keyword>
<feature type="domain" description="Beta-lactamase-related" evidence="1">
    <location>
        <begin position="40"/>
        <end position="297"/>
    </location>
</feature>
<reference evidence="2" key="1">
    <citation type="submission" date="2016-08" db="EMBL/GenBank/DDBJ databases">
        <title>Complete Genome Seqeunce of Paenibacillus sp. nov. IHBB 9852 from high altitute lake of Indian trans-Himalayas.</title>
        <authorList>
            <person name="Kiran S."/>
            <person name="Swarnkar M.K."/>
            <person name="Rana A."/>
            <person name="Tewari R."/>
            <person name="Gulati A."/>
        </authorList>
    </citation>
    <scope>NUCLEOTIDE SEQUENCE [LARGE SCALE GENOMIC DNA]</scope>
    <source>
        <strain evidence="2">IHBB 9852</strain>
    </source>
</reference>
<proteinExistence type="predicted"/>
<dbReference type="InterPro" id="IPR012338">
    <property type="entry name" value="Beta-lactam/transpept-like"/>
</dbReference>
<dbReference type="SUPFAM" id="SSF56601">
    <property type="entry name" value="beta-lactamase/transpeptidase-like"/>
    <property type="match status" value="1"/>
</dbReference>
<evidence type="ECO:0000259" key="1">
    <source>
        <dbReference type="Pfam" id="PF00144"/>
    </source>
</evidence>
<dbReference type="Gene3D" id="3.40.710.10">
    <property type="entry name" value="DD-peptidase/beta-lactamase superfamily"/>
    <property type="match status" value="1"/>
</dbReference>
<dbReference type="InterPro" id="IPR050789">
    <property type="entry name" value="Diverse_Enzym_Activities"/>
</dbReference>
<dbReference type="EMBL" id="CP016809">
    <property type="protein sequence ID" value="ANY73330.1"/>
    <property type="molecule type" value="Genomic_DNA"/>
</dbReference>
<dbReference type="RefSeq" id="WP_099477792.1">
    <property type="nucleotide sequence ID" value="NZ_CP016809.1"/>
</dbReference>
<protein>
    <submittedName>
        <fullName evidence="2">Serine hydrolase</fullName>
    </submittedName>
</protein>
<accession>A0A1B2E015</accession>
<dbReference type="KEGG" id="pib:BBD41_12475"/>
<dbReference type="Pfam" id="PF00144">
    <property type="entry name" value="Beta-lactamase"/>
    <property type="match status" value="1"/>
</dbReference>
<sequence length="479" mass="52977">MSMDTVQSLSRSTPERQGISSRAIERFIGSVQDQGLELHSFMLLRRGYVIAEGWWDPYGPELPHMLFSLSKSFTSTAIGLLAEEGRIALTDPVIGFFPEYAPEAPSENLAAMTVRDLLVMGTGHAGEPALESEDWVADFFKQPVEHEPGTHFVYNSAATYMLSAILQNITGKTLLEYLEPRLFEPLAIHGAAWENCPRGINAGGWGLKLKTEDIAKFGQLYLQKGVWGGERLIPEAWVLEATSKQISNGPGDGSSDWTEGYGYQFWRCRHGAYRGDGAFGQYCIVHPELEAVIAITSGLNDMQAVLNNVWEHLVPAFEPEALPEDEGAAVSLTETLGALNIQPPKFQASSTREPELSGIVFELEENEQKLRTFCVRFSEEEALLEIEAHYGLESLALGRNAWAVGKTRLFRMEEGKVCSSMTWNDDGSLVITLRAVETPFCLTIMADFTDDMLQLAQSVNVSFGDPGLKPITGRAREEQ</sequence>
<organism evidence="2">
    <name type="scientific">Paenibacillus ihbetae</name>
    <dbReference type="NCBI Taxonomy" id="1870820"/>
    <lineage>
        <taxon>Bacteria</taxon>
        <taxon>Bacillati</taxon>
        <taxon>Bacillota</taxon>
        <taxon>Bacilli</taxon>
        <taxon>Bacillales</taxon>
        <taxon>Paenibacillaceae</taxon>
        <taxon>Paenibacillus</taxon>
    </lineage>
</organism>
<dbReference type="PANTHER" id="PTHR43283:SF7">
    <property type="entry name" value="BETA-LACTAMASE-RELATED DOMAIN-CONTAINING PROTEIN"/>
    <property type="match status" value="1"/>
</dbReference>
<gene>
    <name evidence="2" type="ORF">BBD41_12475</name>
</gene>
<name>A0A1B2E015_9BACL</name>
<dbReference type="InterPro" id="IPR001466">
    <property type="entry name" value="Beta-lactam-related"/>
</dbReference>
<dbReference type="GO" id="GO:0016787">
    <property type="term" value="F:hydrolase activity"/>
    <property type="evidence" value="ECO:0007669"/>
    <property type="project" value="UniProtKB-KW"/>
</dbReference>
<dbReference type="PANTHER" id="PTHR43283">
    <property type="entry name" value="BETA-LACTAMASE-RELATED"/>
    <property type="match status" value="1"/>
</dbReference>